<dbReference type="PANTHER" id="PTHR30033">
    <property type="entry name" value="FLAGELLAR HOOK-ASSOCIATED PROTEIN 1"/>
    <property type="match status" value="1"/>
</dbReference>
<dbReference type="GO" id="GO:0005576">
    <property type="term" value="C:extracellular region"/>
    <property type="evidence" value="ECO:0007669"/>
    <property type="project" value="UniProtKB-SubCell"/>
</dbReference>
<dbReference type="NCBIfam" id="TIGR02492">
    <property type="entry name" value="flgK_ends"/>
    <property type="match status" value="1"/>
</dbReference>
<dbReference type="InterPro" id="IPR001444">
    <property type="entry name" value="Flag_bb_rod_N"/>
</dbReference>
<feature type="domain" description="Flagellar basal-body/hook protein C-terminal" evidence="8">
    <location>
        <begin position="586"/>
        <end position="623"/>
    </location>
</feature>
<evidence type="ECO:0000256" key="1">
    <source>
        <dbReference type="ARBA" id="ARBA00004365"/>
    </source>
</evidence>
<sequence length="627" mass="64260">MSVLSTGTGALIAFQRALATVSHNVANVNTEGYSRQRVEFATRNPTNYGYGYVGNGVKINDIQRIADQLATSRLLDSGGELARLQQLSSLSNRVDQLFSDTATNAAGLWSNFFDSVSALSSNAAGTAEREDLLAMGGSLATRFRQLDGQLRTLDAEVNNGLIAGAQEINRLAGEIARINVSIGGNVASASPDLLDRRDQLISELASYTGGTAVAQDGGMVNVFTAGGQPLVVGGDAVSVTTIPDPYRPERLQLALSSHGTTVALDQRTLGGSMGGLVEFRTGVLDPAMAELGRIAVSMADTFNAGHRAGMDLHGDMGGDFFSVSAPRVNSHSGNASGASLQAQVYDAGALTGQDLILRFDGANWSAERAATGMPATLSGTGTALDPLRVGGVELVVSTAPPPAAGESFLLQPTSASAGNLAVAITDPSRIAAATPVSGSADLANLGSGVLSGLKVDDAGDAALLDDVVIEFLDPGQYMVGASGPFAFVPGQTISANGWSVTLDGAPAAGDQFRVGRTSARSGDNGNAALLANLDDARVLNGGTVSLNGAMGGLTTMVGSAARQAQYSADAQQVIHDQAQAARDSVAGVNLDEEAANMLRLQQAYQAAAQIISTADTMFQSILNAVRR</sequence>
<feature type="domain" description="Flagellar basal body rod protein N-terminal" evidence="7">
    <location>
        <begin position="4"/>
        <end position="33"/>
    </location>
</feature>
<evidence type="ECO:0000259" key="9">
    <source>
        <dbReference type="Pfam" id="PF22638"/>
    </source>
</evidence>
<evidence type="ECO:0000256" key="5">
    <source>
        <dbReference type="ARBA" id="ARBA00022525"/>
    </source>
</evidence>
<proteinExistence type="inferred from homology"/>
<dbReference type="InterPro" id="IPR002371">
    <property type="entry name" value="FlgK"/>
</dbReference>
<organism evidence="10 11">
    <name type="scientific">Pseudoxanthomonas broegbernensis</name>
    <dbReference type="NCBI Taxonomy" id="83619"/>
    <lineage>
        <taxon>Bacteria</taxon>
        <taxon>Pseudomonadati</taxon>
        <taxon>Pseudomonadota</taxon>
        <taxon>Gammaproteobacteria</taxon>
        <taxon>Lysobacterales</taxon>
        <taxon>Lysobacteraceae</taxon>
        <taxon>Pseudoxanthomonas</taxon>
    </lineage>
</organism>
<dbReference type="RefSeq" id="WP_162311643.1">
    <property type="nucleotide sequence ID" value="NZ_JACHGU010000006.1"/>
</dbReference>
<dbReference type="SUPFAM" id="SSF64518">
    <property type="entry name" value="Phase 1 flagellin"/>
    <property type="match status" value="1"/>
</dbReference>
<keyword evidence="6" id="KW-0975">Bacterial flagellum</keyword>
<evidence type="ECO:0000259" key="8">
    <source>
        <dbReference type="Pfam" id="PF06429"/>
    </source>
</evidence>
<gene>
    <name evidence="10" type="ORF">B1992_11510</name>
</gene>
<comment type="similarity">
    <text evidence="3">Belongs to the flagella basal body rod proteins family.</text>
</comment>
<dbReference type="Pfam" id="PF22638">
    <property type="entry name" value="FlgK_D1"/>
    <property type="match status" value="1"/>
</dbReference>
<name>A0A7V8GLB9_9GAMM</name>
<reference evidence="10 11" key="1">
    <citation type="submission" date="2017-10" db="EMBL/GenBank/DDBJ databases">
        <title>Whole genome sequencing of Pseudoxanthomonas broegbernensis DSM 12573(T).</title>
        <authorList>
            <person name="Kumar S."/>
            <person name="Bansal K."/>
            <person name="Kaur A."/>
            <person name="Patil P."/>
            <person name="Sharma S."/>
            <person name="Patil P.B."/>
        </authorList>
    </citation>
    <scope>NUCLEOTIDE SEQUENCE [LARGE SCALE GENOMIC DNA]</scope>
    <source>
        <strain evidence="10 11">DSM 12573</strain>
    </source>
</reference>
<evidence type="ECO:0000256" key="2">
    <source>
        <dbReference type="ARBA" id="ARBA00004613"/>
    </source>
</evidence>
<feature type="domain" description="Flagellar hook-associated protein FlgK helical" evidence="9">
    <location>
        <begin position="92"/>
        <end position="321"/>
    </location>
</feature>
<comment type="subcellular location">
    <subcellularLocation>
        <location evidence="1">Bacterial flagellum</location>
    </subcellularLocation>
    <subcellularLocation>
        <location evidence="2">Secreted</location>
    </subcellularLocation>
</comment>
<keyword evidence="11" id="KW-1185">Reference proteome</keyword>
<dbReference type="Pfam" id="PF00460">
    <property type="entry name" value="Flg_bb_rod"/>
    <property type="match status" value="1"/>
</dbReference>
<protein>
    <recommendedName>
        <fullName evidence="4">Flagellar hook-associated protein 1</fullName>
    </recommendedName>
</protein>
<evidence type="ECO:0000313" key="11">
    <source>
        <dbReference type="Proteomes" id="UP000462066"/>
    </source>
</evidence>
<keyword evidence="5" id="KW-0964">Secreted</keyword>
<dbReference type="InterPro" id="IPR053927">
    <property type="entry name" value="FlgK_helical"/>
</dbReference>
<evidence type="ECO:0000259" key="7">
    <source>
        <dbReference type="Pfam" id="PF00460"/>
    </source>
</evidence>
<dbReference type="Proteomes" id="UP000462066">
    <property type="component" value="Unassembled WGS sequence"/>
</dbReference>
<dbReference type="GO" id="GO:0009424">
    <property type="term" value="C:bacterial-type flagellum hook"/>
    <property type="evidence" value="ECO:0007669"/>
    <property type="project" value="InterPro"/>
</dbReference>
<dbReference type="PRINTS" id="PR01005">
    <property type="entry name" value="FLGHOOKAP1"/>
</dbReference>
<keyword evidence="10" id="KW-0966">Cell projection</keyword>
<dbReference type="EMBL" id="MWIP01000012">
    <property type="protein sequence ID" value="KAF1685587.1"/>
    <property type="molecule type" value="Genomic_DNA"/>
</dbReference>
<dbReference type="PANTHER" id="PTHR30033:SF1">
    <property type="entry name" value="FLAGELLAR HOOK-ASSOCIATED PROTEIN 1"/>
    <property type="match status" value="1"/>
</dbReference>
<dbReference type="GO" id="GO:0005198">
    <property type="term" value="F:structural molecule activity"/>
    <property type="evidence" value="ECO:0007669"/>
    <property type="project" value="InterPro"/>
</dbReference>
<accession>A0A7V8GLB9</accession>
<evidence type="ECO:0000256" key="4">
    <source>
        <dbReference type="ARBA" id="ARBA00016244"/>
    </source>
</evidence>
<evidence type="ECO:0000313" key="10">
    <source>
        <dbReference type="EMBL" id="KAF1685587.1"/>
    </source>
</evidence>
<comment type="caution">
    <text evidence="10">The sequence shown here is derived from an EMBL/GenBank/DDBJ whole genome shotgun (WGS) entry which is preliminary data.</text>
</comment>
<evidence type="ECO:0000256" key="3">
    <source>
        <dbReference type="ARBA" id="ARBA00009677"/>
    </source>
</evidence>
<dbReference type="Pfam" id="PF06429">
    <property type="entry name" value="Flg_bbr_C"/>
    <property type="match status" value="1"/>
</dbReference>
<dbReference type="AlphaFoldDB" id="A0A7V8GLB9"/>
<keyword evidence="10" id="KW-0969">Cilium</keyword>
<dbReference type="GO" id="GO:0044780">
    <property type="term" value="P:bacterial-type flagellum assembly"/>
    <property type="evidence" value="ECO:0007669"/>
    <property type="project" value="InterPro"/>
</dbReference>
<keyword evidence="10" id="KW-0282">Flagellum</keyword>
<evidence type="ECO:0000256" key="6">
    <source>
        <dbReference type="ARBA" id="ARBA00023143"/>
    </source>
</evidence>
<dbReference type="InterPro" id="IPR010930">
    <property type="entry name" value="Flg_bb/hook_C_dom"/>
</dbReference>